<dbReference type="RefSeq" id="WP_015192027.1">
    <property type="nucleotide sequence ID" value="NC_019748.1"/>
</dbReference>
<dbReference type="AlphaFoldDB" id="K9XQI7"/>
<dbReference type="EMBL" id="CP003653">
    <property type="protein sequence ID" value="AFZ34354.1"/>
    <property type="molecule type" value="Genomic_DNA"/>
</dbReference>
<dbReference type="NCBIfam" id="TIGR04376">
    <property type="entry name" value="TIGR04376 family protein"/>
    <property type="match status" value="1"/>
</dbReference>
<dbReference type="HOGENOM" id="CLU_1439495_0_0_3"/>
<dbReference type="KEGG" id="scs:Sta7437_0763"/>
<dbReference type="InterPro" id="IPR030816">
    <property type="entry name" value="CHP04376"/>
</dbReference>
<accession>K9XQI7</accession>
<sequence length="192" mass="22151">MGLFEDFNQFLEDRLDEFLANNPHLELQAIEEQLREQQQDTQRLIAELQLKEKELQDEILNLAQDIQTWHGRVSKAQAAGRQDLAEAAQEREAALLRQGNQVWGQMEGVKQRIVQAKELLKQIQQRRQEVTAKYAEVKTSSSSGSSNNGYTVGWNQGVNSTHYSRAADPLDAQFQKWELDEEIERMKRNLGK</sequence>
<feature type="coiled-coil region" evidence="1">
    <location>
        <begin position="27"/>
        <end position="65"/>
    </location>
</feature>
<keyword evidence="3" id="KW-1185">Reference proteome</keyword>
<proteinExistence type="predicted"/>
<dbReference type="Proteomes" id="UP000010473">
    <property type="component" value="Chromosome"/>
</dbReference>
<gene>
    <name evidence="2" type="ordered locus">Sta7437_0763</name>
</gene>
<evidence type="ECO:0000313" key="2">
    <source>
        <dbReference type="EMBL" id="AFZ34354.1"/>
    </source>
</evidence>
<dbReference type="OrthoDB" id="511898at2"/>
<dbReference type="PATRIC" id="fig|111780.3.peg.796"/>
<organism evidence="2 3">
    <name type="scientific">Stanieria cyanosphaera (strain ATCC 29371 / PCC 7437)</name>
    <dbReference type="NCBI Taxonomy" id="111780"/>
    <lineage>
        <taxon>Bacteria</taxon>
        <taxon>Bacillati</taxon>
        <taxon>Cyanobacteriota</taxon>
        <taxon>Cyanophyceae</taxon>
        <taxon>Pleurocapsales</taxon>
        <taxon>Dermocarpellaceae</taxon>
        <taxon>Stanieria</taxon>
    </lineage>
</organism>
<dbReference type="eggNOG" id="COG1842">
    <property type="taxonomic scope" value="Bacteria"/>
</dbReference>
<reference evidence="3" key="1">
    <citation type="journal article" date="2013" name="Proc. Natl. Acad. Sci. U.S.A.">
        <title>Improving the coverage of the cyanobacterial phylum using diversity-driven genome sequencing.</title>
        <authorList>
            <person name="Shih P.M."/>
            <person name="Wu D."/>
            <person name="Latifi A."/>
            <person name="Axen S.D."/>
            <person name="Fewer D.P."/>
            <person name="Talla E."/>
            <person name="Calteau A."/>
            <person name="Cai F."/>
            <person name="Tandeau de Marsac N."/>
            <person name="Rippka R."/>
            <person name="Herdman M."/>
            <person name="Sivonen K."/>
            <person name="Coursin T."/>
            <person name="Laurent T."/>
            <person name="Goodwin L."/>
            <person name="Nolan M."/>
            <person name="Davenport K.W."/>
            <person name="Han C.S."/>
            <person name="Rubin E.M."/>
            <person name="Eisen J.A."/>
            <person name="Woyke T."/>
            <person name="Gugger M."/>
            <person name="Kerfeld C.A."/>
        </authorList>
    </citation>
    <scope>NUCLEOTIDE SEQUENCE [LARGE SCALE GENOMIC DNA]</scope>
    <source>
        <strain evidence="3">ATCC 29371 / PCC 7437</strain>
    </source>
</reference>
<evidence type="ECO:0008006" key="4">
    <source>
        <dbReference type="Google" id="ProtNLM"/>
    </source>
</evidence>
<evidence type="ECO:0000313" key="3">
    <source>
        <dbReference type="Proteomes" id="UP000010473"/>
    </source>
</evidence>
<keyword evidence="1" id="KW-0175">Coiled coil</keyword>
<feature type="coiled-coil region" evidence="1">
    <location>
        <begin position="106"/>
        <end position="140"/>
    </location>
</feature>
<evidence type="ECO:0000256" key="1">
    <source>
        <dbReference type="SAM" id="Coils"/>
    </source>
</evidence>
<dbReference type="STRING" id="111780.Sta7437_0763"/>
<protein>
    <recommendedName>
        <fullName evidence="4">TIGR04376 family protein</fullName>
    </recommendedName>
</protein>
<name>K9XQI7_STAC7</name>